<proteinExistence type="predicted"/>
<gene>
    <name evidence="1" type="ordered locus">zobellia_3561</name>
</gene>
<name>G0L8N1_ZOBGA</name>
<dbReference type="Proteomes" id="UP000008898">
    <property type="component" value="Chromosome"/>
</dbReference>
<dbReference type="KEGG" id="zga:ZOBELLIA_3561"/>
<accession>G0L8N1</accession>
<dbReference type="HOGENOM" id="CLU_3299031_0_0_10"/>
<evidence type="ECO:0000313" key="1">
    <source>
        <dbReference type="EMBL" id="CAZ97699.1"/>
    </source>
</evidence>
<protein>
    <submittedName>
        <fullName evidence="1">Uncharacterized protein</fullName>
    </submittedName>
</protein>
<keyword evidence="2" id="KW-1185">Reference proteome</keyword>
<sequence>MQLPMMLEWPVRLEWACLDFCGKGTVSKPLWPLYINTVAG</sequence>
<organism evidence="1 2">
    <name type="scientific">Zobellia galactanivorans (strain DSM 12802 / CCUG 47099 / CIP 106680 / NCIMB 13871 / Dsij)</name>
    <dbReference type="NCBI Taxonomy" id="63186"/>
    <lineage>
        <taxon>Bacteria</taxon>
        <taxon>Pseudomonadati</taxon>
        <taxon>Bacteroidota</taxon>
        <taxon>Flavobacteriia</taxon>
        <taxon>Flavobacteriales</taxon>
        <taxon>Flavobacteriaceae</taxon>
        <taxon>Zobellia</taxon>
    </lineage>
</organism>
<dbReference type="AlphaFoldDB" id="G0L8N1"/>
<dbReference type="EMBL" id="FP476056">
    <property type="protein sequence ID" value="CAZ97699.1"/>
    <property type="molecule type" value="Genomic_DNA"/>
</dbReference>
<evidence type="ECO:0000313" key="2">
    <source>
        <dbReference type="Proteomes" id="UP000008898"/>
    </source>
</evidence>
<dbReference type="STRING" id="63186.ZOBELLIA_3561"/>
<reference evidence="2" key="1">
    <citation type="submission" date="2009-07" db="EMBL/GenBank/DDBJ databases">
        <title>Complete genome sequence of Zobellia galactanivorans Dsij.</title>
        <authorList>
            <consortium name="Genoscope - CEA"/>
        </authorList>
    </citation>
    <scope>NUCLEOTIDE SEQUENCE [LARGE SCALE GENOMIC DNA]</scope>
    <source>
        <strain evidence="2">DSM 12802 / CCUG 47099 / CIP 106680 / NCIMB 13871 / Dsij</strain>
    </source>
</reference>
<reference evidence="1 2" key="2">
    <citation type="journal article" date="2012" name="Environ. Microbiol.">
        <title>Characterization of the first alginolytic operons in a marine bacterium: from their emergence in marine Flavobacteriia to their independent transfers to marine Proteobacteria and human gut Bacteroides.</title>
        <authorList>
            <person name="Thomas F."/>
            <person name="Barbeyron T."/>
            <person name="Tonon T."/>
            <person name="Genicot S."/>
            <person name="Czjzek M."/>
            <person name="Michel G."/>
        </authorList>
    </citation>
    <scope>NUCLEOTIDE SEQUENCE [LARGE SCALE GENOMIC DNA]</scope>
    <source>
        <strain evidence="2">DSM 12802 / CCUG 47099 / CIP 106680 / NCIMB 13871 / Dsij</strain>
    </source>
</reference>